<dbReference type="AlphaFoldDB" id="A0A1H3XUZ0"/>
<keyword evidence="3" id="KW-1185">Reference proteome</keyword>
<keyword evidence="2" id="KW-0238">DNA-binding</keyword>
<dbReference type="InterPro" id="IPR044922">
    <property type="entry name" value="DUF2063_N_sf"/>
</dbReference>
<protein>
    <submittedName>
        <fullName evidence="2">Putative DNA-binding domain-containing protein</fullName>
    </submittedName>
</protein>
<evidence type="ECO:0000259" key="1">
    <source>
        <dbReference type="Pfam" id="PF09836"/>
    </source>
</evidence>
<dbReference type="RefSeq" id="WP_091338585.1">
    <property type="nucleotide sequence ID" value="NZ_FNRM01000001.1"/>
</dbReference>
<sequence>MQPADLLFQTQFVEFLQGEKAARLAPWLAEPPTKWRRLLVYRNSSIKASVQAVLDNFPVCQALLPPEQLRQLVRAYVLEHRPAHAVLAWYGQQFPDWLQQCLSQHHCPWLADLARLERCWLNSVLAAEQAAIRSEQLALLAEQGQDIQTLRLGLRPCVQLLESNFTVWDLWLQKRHQLGSPDHAPVFLQHSQRLLWRQADFSLQHRQLNAAEWAFFQAISNGNCPLGEAAAAALAVDDSFDLSTCFANALAQGLLCHTKERNR</sequence>
<dbReference type="InterPro" id="IPR018640">
    <property type="entry name" value="DUF2063"/>
</dbReference>
<dbReference type="OrthoDB" id="4146344at2"/>
<dbReference type="Pfam" id="PF09836">
    <property type="entry name" value="DUF2063"/>
    <property type="match status" value="1"/>
</dbReference>
<dbReference type="GO" id="GO:0003677">
    <property type="term" value="F:DNA binding"/>
    <property type="evidence" value="ECO:0007669"/>
    <property type="project" value="UniProtKB-KW"/>
</dbReference>
<dbReference type="Gene3D" id="1.10.150.690">
    <property type="entry name" value="DUF2063"/>
    <property type="match status" value="1"/>
</dbReference>
<dbReference type="Proteomes" id="UP000198773">
    <property type="component" value="Unassembled WGS sequence"/>
</dbReference>
<evidence type="ECO:0000313" key="2">
    <source>
        <dbReference type="EMBL" id="SEA02328.1"/>
    </source>
</evidence>
<dbReference type="STRING" id="152573.SAMN04488051_101374"/>
<accession>A0A1H3XUZ0</accession>
<feature type="domain" description="Putative DNA-binding" evidence="1">
    <location>
        <begin position="8"/>
        <end position="98"/>
    </location>
</feature>
<proteinExistence type="predicted"/>
<evidence type="ECO:0000313" key="3">
    <source>
        <dbReference type="Proteomes" id="UP000198773"/>
    </source>
</evidence>
<reference evidence="2 3" key="1">
    <citation type="submission" date="2016-10" db="EMBL/GenBank/DDBJ databases">
        <authorList>
            <person name="de Groot N.N."/>
        </authorList>
    </citation>
    <scope>NUCLEOTIDE SEQUENCE [LARGE SCALE GENOMIC DNA]</scope>
    <source>
        <strain evidence="2 3">CGMCC 1.3430</strain>
    </source>
</reference>
<dbReference type="EMBL" id="FNRM01000001">
    <property type="protein sequence ID" value="SEA02328.1"/>
    <property type="molecule type" value="Genomic_DNA"/>
</dbReference>
<organism evidence="2 3">
    <name type="scientific">Alkalimonas amylolytica</name>
    <dbReference type="NCBI Taxonomy" id="152573"/>
    <lineage>
        <taxon>Bacteria</taxon>
        <taxon>Pseudomonadati</taxon>
        <taxon>Pseudomonadota</taxon>
        <taxon>Gammaproteobacteria</taxon>
        <taxon>Alkalimonas</taxon>
    </lineage>
</organism>
<gene>
    <name evidence="2" type="ORF">SAMN04488051_101374</name>
</gene>
<name>A0A1H3XUZ0_ALKAM</name>